<dbReference type="PANTHER" id="PTHR24148:SF73">
    <property type="entry name" value="HET DOMAIN PROTEIN (AFU_ORTHOLOGUE AFUA_8G01020)"/>
    <property type="match status" value="1"/>
</dbReference>
<sequence length="324" mass="37288">MKDFPYKSLNRDVDRPFRRLELLPGTGQINCKLQHVFLADNPQYEAISYHWGPTRSEFTHEIVCDGLRSKITESLHCALMRFRKPDASRFLWADQICINQDDKNERAFQVSMMREIYENADQTLIWLGNKEPNQKNDDPDEAFKLLETLATAHDKRRARTPPDKRTLFELSRAEVTELALPSVISAPVWKAVWLILSRKWFHRLWVIQEVTVSKQVVVHCSHSEIAWSRLVAATTCAFELAGVLHMLGNYSTFGASVENVRKARLDGKPKSLTSMLIEFSHYGASDPRDKVFSLLGLASAEDRKLVEIDYRSPPETTYLNTTEF</sequence>
<comment type="caution">
    <text evidence="2">The sequence shown here is derived from an EMBL/GenBank/DDBJ whole genome shotgun (WGS) entry which is preliminary data.</text>
</comment>
<keyword evidence="3" id="KW-1185">Reference proteome</keyword>
<dbReference type="InterPro" id="IPR010730">
    <property type="entry name" value="HET"/>
</dbReference>
<evidence type="ECO:0000313" key="2">
    <source>
        <dbReference type="EMBL" id="KAB2575250.1"/>
    </source>
</evidence>
<feature type="domain" description="Heterokaryon incompatibility" evidence="1">
    <location>
        <begin position="44"/>
        <end position="209"/>
    </location>
</feature>
<dbReference type="Proteomes" id="UP000325902">
    <property type="component" value="Unassembled WGS sequence"/>
</dbReference>
<dbReference type="AlphaFoldDB" id="A0A5N5DCU6"/>
<evidence type="ECO:0000313" key="3">
    <source>
        <dbReference type="Proteomes" id="UP000325902"/>
    </source>
</evidence>
<dbReference type="EMBL" id="VCHE01000035">
    <property type="protein sequence ID" value="KAB2575250.1"/>
    <property type="molecule type" value="Genomic_DNA"/>
</dbReference>
<evidence type="ECO:0000259" key="1">
    <source>
        <dbReference type="Pfam" id="PF06985"/>
    </source>
</evidence>
<dbReference type="InterPro" id="IPR052895">
    <property type="entry name" value="HetReg/Transcr_Mod"/>
</dbReference>
<dbReference type="Pfam" id="PF06985">
    <property type="entry name" value="HET"/>
    <property type="match status" value="1"/>
</dbReference>
<dbReference type="OrthoDB" id="5416609at2759"/>
<reference evidence="2 3" key="1">
    <citation type="journal article" date="2019" name="Sci. Rep.">
        <title>A multi-omics analysis of the grapevine pathogen Lasiodiplodia theobromae reveals that temperature affects the expression of virulence- and pathogenicity-related genes.</title>
        <authorList>
            <person name="Felix C."/>
            <person name="Meneses R."/>
            <person name="Goncalves M.F.M."/>
            <person name="Tilleman L."/>
            <person name="Duarte A.S."/>
            <person name="Jorrin-Novo J.V."/>
            <person name="Van de Peer Y."/>
            <person name="Deforce D."/>
            <person name="Van Nieuwerburgh F."/>
            <person name="Esteves A.C."/>
            <person name="Alves A."/>
        </authorList>
    </citation>
    <scope>NUCLEOTIDE SEQUENCE [LARGE SCALE GENOMIC DNA]</scope>
    <source>
        <strain evidence="2 3">LA-SOL3</strain>
    </source>
</reference>
<dbReference type="PANTHER" id="PTHR24148">
    <property type="entry name" value="ANKYRIN REPEAT DOMAIN-CONTAINING PROTEIN 39 HOMOLOG-RELATED"/>
    <property type="match status" value="1"/>
</dbReference>
<gene>
    <name evidence="2" type="primary">het-6_10</name>
    <name evidence="2" type="ORF">DBV05_g6186</name>
</gene>
<accession>A0A5N5DCU6</accession>
<name>A0A5N5DCU6_9PEZI</name>
<protein>
    <submittedName>
        <fullName evidence="2">Heterokaryon incompatibility protein 6</fullName>
    </submittedName>
</protein>
<proteinExistence type="predicted"/>
<organism evidence="2 3">
    <name type="scientific">Lasiodiplodia theobromae</name>
    <dbReference type="NCBI Taxonomy" id="45133"/>
    <lineage>
        <taxon>Eukaryota</taxon>
        <taxon>Fungi</taxon>
        <taxon>Dikarya</taxon>
        <taxon>Ascomycota</taxon>
        <taxon>Pezizomycotina</taxon>
        <taxon>Dothideomycetes</taxon>
        <taxon>Dothideomycetes incertae sedis</taxon>
        <taxon>Botryosphaeriales</taxon>
        <taxon>Botryosphaeriaceae</taxon>
        <taxon>Lasiodiplodia</taxon>
    </lineage>
</organism>